<organism evidence="2">
    <name type="scientific">marine metagenome</name>
    <dbReference type="NCBI Taxonomy" id="408172"/>
    <lineage>
        <taxon>unclassified sequences</taxon>
        <taxon>metagenomes</taxon>
        <taxon>ecological metagenomes</taxon>
    </lineage>
</organism>
<feature type="coiled-coil region" evidence="1">
    <location>
        <begin position="6"/>
        <end position="33"/>
    </location>
</feature>
<protein>
    <submittedName>
        <fullName evidence="2">Uncharacterized protein</fullName>
    </submittedName>
</protein>
<gene>
    <name evidence="2" type="ORF">METZ01_LOCUS65392</name>
</gene>
<reference evidence="2" key="1">
    <citation type="submission" date="2018-05" db="EMBL/GenBank/DDBJ databases">
        <authorList>
            <person name="Lanie J.A."/>
            <person name="Ng W.-L."/>
            <person name="Kazmierczak K.M."/>
            <person name="Andrzejewski T.M."/>
            <person name="Davidsen T.M."/>
            <person name="Wayne K.J."/>
            <person name="Tettelin H."/>
            <person name="Glass J.I."/>
            <person name="Rusch D."/>
            <person name="Podicherti R."/>
            <person name="Tsui H.-C.T."/>
            <person name="Winkler M.E."/>
        </authorList>
    </citation>
    <scope>NUCLEOTIDE SEQUENCE</scope>
</reference>
<name>A0A381TAD5_9ZZZZ</name>
<dbReference type="EMBL" id="UINC01004198">
    <property type="protein sequence ID" value="SVA12538.1"/>
    <property type="molecule type" value="Genomic_DNA"/>
</dbReference>
<accession>A0A381TAD5</accession>
<proteinExistence type="predicted"/>
<evidence type="ECO:0000256" key="1">
    <source>
        <dbReference type="SAM" id="Coils"/>
    </source>
</evidence>
<dbReference type="AlphaFoldDB" id="A0A381TAD5"/>
<sequence>MYNDGREALNKFLKEKNNNLKELLNKIYEINKTINKYSVEWVKPFPIESFSQKWLYKLHEQWVETTSYIETRKHQQYGSEAQILADKLDDNDYWKINPLVHALEYLNNNFCILFLRMFSDEYQLSKHCSEYTVKANDTSFFTSNIVSPFNDIGRPQFEEWILKRYVTNETSNFINVSGYIDINFLHEYRYPDNCIDEYKIFCNKNNLEEWGPVLNIGQFSNYTYMTNNFDKFWHAINTDSKIRIILKE</sequence>
<evidence type="ECO:0000313" key="2">
    <source>
        <dbReference type="EMBL" id="SVA12538.1"/>
    </source>
</evidence>
<keyword evidence="1" id="KW-0175">Coiled coil</keyword>